<feature type="domain" description="WCX" evidence="2">
    <location>
        <begin position="247"/>
        <end position="318"/>
    </location>
</feature>
<proteinExistence type="predicted"/>
<organism evidence="3 4">
    <name type="scientific">Actinopolyspora mortivallis</name>
    <dbReference type="NCBI Taxonomy" id="33906"/>
    <lineage>
        <taxon>Bacteria</taxon>
        <taxon>Bacillati</taxon>
        <taxon>Actinomycetota</taxon>
        <taxon>Actinomycetes</taxon>
        <taxon>Actinopolysporales</taxon>
        <taxon>Actinopolysporaceae</taxon>
        <taxon>Actinopolyspora</taxon>
    </lineage>
</organism>
<dbReference type="InParanoid" id="A0A2T0H232"/>
<comment type="caution">
    <text evidence="3">The sequence shown here is derived from an EMBL/GenBank/DDBJ whole genome shotgun (WGS) entry which is preliminary data.</text>
</comment>
<name>A0A2T0H232_ACTMO</name>
<dbReference type="AlphaFoldDB" id="A0A2T0H232"/>
<feature type="domain" description="WYL" evidence="1">
    <location>
        <begin position="146"/>
        <end position="210"/>
    </location>
</feature>
<protein>
    <submittedName>
        <fullName evidence="3">WYL domain-containing protein</fullName>
    </submittedName>
</protein>
<dbReference type="InterPro" id="IPR057727">
    <property type="entry name" value="WCX_dom"/>
</dbReference>
<reference evidence="3 4" key="1">
    <citation type="submission" date="2018-03" db="EMBL/GenBank/DDBJ databases">
        <title>Actinopolyspora mortivallis from Sahara, screening for active biomolecules.</title>
        <authorList>
            <person name="Selama O."/>
            <person name="Wellington E.M.H."/>
            <person name="Hacene H."/>
        </authorList>
    </citation>
    <scope>NUCLEOTIDE SEQUENCE [LARGE SCALE GENOMIC DNA]</scope>
    <source>
        <strain evidence="3 4">M5A</strain>
    </source>
</reference>
<dbReference type="PROSITE" id="PS52050">
    <property type="entry name" value="WYL"/>
    <property type="match status" value="1"/>
</dbReference>
<accession>A0A2T0H232</accession>
<dbReference type="STRING" id="1050202.GCA_000384035_01236"/>
<dbReference type="PANTHER" id="PTHR34580">
    <property type="match status" value="1"/>
</dbReference>
<dbReference type="PANTHER" id="PTHR34580:SF3">
    <property type="entry name" value="PROTEIN PAFB"/>
    <property type="match status" value="1"/>
</dbReference>
<dbReference type="RefSeq" id="WP_106112286.1">
    <property type="nucleotide sequence ID" value="NZ_PVSR01000001.1"/>
</dbReference>
<gene>
    <name evidence="3" type="ORF">CEP50_01995</name>
</gene>
<evidence type="ECO:0000259" key="1">
    <source>
        <dbReference type="Pfam" id="PF13280"/>
    </source>
</evidence>
<evidence type="ECO:0000259" key="2">
    <source>
        <dbReference type="Pfam" id="PF25583"/>
    </source>
</evidence>
<sequence>MGIPRAERLVNLVLCLLSTRQYLTAERIRNIVPGYADTGSEEAFYRKFERDKAELRDLGIPLETGRNSVFDGVEGYRIARRDYELADIELASDEAAAVAVASRLWESPELGAAARGALRKLRAAGVRVDDGAPAPVEPRVRAAEPAFPSLLAAVRAERTVRFDYRKPGETASFVRTVDPWGVVAWHGRWYVVGHDRDRRAARCFRLSRILGSVNTVEPGDEAAFVRPPAGVELLELVTGAEPNAVEPTSVRLWLARGRAQGVRRHAEVLGDRELAGKPGQEVVLELEHPETAAGWLAGYGPDLVVLEPETLSKAVHEAHLATLAAFGGEHDGQ</sequence>
<dbReference type="Pfam" id="PF25583">
    <property type="entry name" value="WCX"/>
    <property type="match status" value="1"/>
</dbReference>
<keyword evidence="4" id="KW-1185">Reference proteome</keyword>
<evidence type="ECO:0000313" key="3">
    <source>
        <dbReference type="EMBL" id="PRW65434.1"/>
    </source>
</evidence>
<dbReference type="Proteomes" id="UP000239352">
    <property type="component" value="Unassembled WGS sequence"/>
</dbReference>
<dbReference type="InterPro" id="IPR051534">
    <property type="entry name" value="CBASS_pafABC_assoc_protein"/>
</dbReference>
<evidence type="ECO:0000313" key="4">
    <source>
        <dbReference type="Proteomes" id="UP000239352"/>
    </source>
</evidence>
<dbReference type="Pfam" id="PF13280">
    <property type="entry name" value="WYL"/>
    <property type="match status" value="1"/>
</dbReference>
<dbReference type="InterPro" id="IPR026881">
    <property type="entry name" value="WYL_dom"/>
</dbReference>
<dbReference type="EMBL" id="PVSR01000001">
    <property type="protein sequence ID" value="PRW65434.1"/>
    <property type="molecule type" value="Genomic_DNA"/>
</dbReference>